<gene>
    <name evidence="8" type="ORF">SAMN05216418_1868</name>
</gene>
<dbReference type="InterPro" id="IPR023214">
    <property type="entry name" value="HAD_sf"/>
</dbReference>
<evidence type="ECO:0000256" key="4">
    <source>
        <dbReference type="ARBA" id="ARBA00022723"/>
    </source>
</evidence>
<comment type="similarity">
    <text evidence="2">Belongs to the GmhB family.</text>
</comment>
<dbReference type="GO" id="GO:0005737">
    <property type="term" value="C:cytoplasm"/>
    <property type="evidence" value="ECO:0007669"/>
    <property type="project" value="UniProtKB-SubCell"/>
</dbReference>
<dbReference type="SUPFAM" id="SSF56784">
    <property type="entry name" value="HAD-like"/>
    <property type="match status" value="1"/>
</dbReference>
<dbReference type="InterPro" id="IPR006549">
    <property type="entry name" value="HAD-SF_hydro_IIIA"/>
</dbReference>
<dbReference type="InterPro" id="IPR006543">
    <property type="entry name" value="Histidinol-phos"/>
</dbReference>
<dbReference type="InterPro" id="IPR004446">
    <property type="entry name" value="Heptose_bisP_phosphatase"/>
</dbReference>
<name>A0A1G6K6A5_9MICO</name>
<protein>
    <recommendedName>
        <fullName evidence="7">D,D-heptose 1,7-bisphosphate phosphatase</fullName>
    </recommendedName>
</protein>
<keyword evidence="6" id="KW-0119">Carbohydrate metabolism</keyword>
<proteinExistence type="inferred from homology"/>
<dbReference type="PANTHER" id="PTHR42891:SF1">
    <property type="entry name" value="D-GLYCERO-BETA-D-MANNO-HEPTOSE-1,7-BISPHOSPHATE 7-PHOSPHATASE"/>
    <property type="match status" value="1"/>
</dbReference>
<evidence type="ECO:0000313" key="8">
    <source>
        <dbReference type="EMBL" id="SDC26602.1"/>
    </source>
</evidence>
<dbReference type="CDD" id="cd07503">
    <property type="entry name" value="HAD_HisB-N"/>
    <property type="match status" value="1"/>
</dbReference>
<dbReference type="InterPro" id="IPR036412">
    <property type="entry name" value="HAD-like_sf"/>
</dbReference>
<dbReference type="Gene3D" id="3.40.50.1000">
    <property type="entry name" value="HAD superfamily/HAD-like"/>
    <property type="match status" value="1"/>
</dbReference>
<reference evidence="8 9" key="1">
    <citation type="submission" date="2016-09" db="EMBL/GenBank/DDBJ databases">
        <authorList>
            <person name="Capua I."/>
            <person name="De Benedictis P."/>
            <person name="Joannis T."/>
            <person name="Lombin L.H."/>
            <person name="Cattoli G."/>
        </authorList>
    </citation>
    <scope>NUCLEOTIDE SEQUENCE [LARGE SCALE GENOMIC DNA]</scope>
    <source>
        <strain evidence="8 9">NIO-1002</strain>
    </source>
</reference>
<keyword evidence="3" id="KW-0963">Cytoplasm</keyword>
<dbReference type="Pfam" id="PF13242">
    <property type="entry name" value="Hydrolase_like"/>
    <property type="match status" value="1"/>
</dbReference>
<organism evidence="8 9">
    <name type="scientific">Microbacterium enclense</name>
    <dbReference type="NCBI Taxonomy" id="993073"/>
    <lineage>
        <taxon>Bacteria</taxon>
        <taxon>Bacillati</taxon>
        <taxon>Actinomycetota</taxon>
        <taxon>Actinomycetes</taxon>
        <taxon>Micrococcales</taxon>
        <taxon>Microbacteriaceae</taxon>
        <taxon>Microbacterium</taxon>
    </lineage>
</organism>
<keyword evidence="4" id="KW-0479">Metal-binding</keyword>
<evidence type="ECO:0000313" key="9">
    <source>
        <dbReference type="Proteomes" id="UP000183203"/>
    </source>
</evidence>
<dbReference type="NCBIfam" id="TIGR01662">
    <property type="entry name" value="HAD-SF-IIIA"/>
    <property type="match status" value="1"/>
</dbReference>
<evidence type="ECO:0000256" key="3">
    <source>
        <dbReference type="ARBA" id="ARBA00022490"/>
    </source>
</evidence>
<sequence length="200" mass="21478">MVAEREGRSWTLFLDRDGVINTRIMGGYVRTWDEFHFEPGVLDALRMLARWAPRIVVVTNQQGVGKGLMSEADLNAVHTRMREEVSAAGGRIDAIQFCPHLDAQGCECRKPSPGMATSYLAANPDLDGTLSVMIGDTDSDVEMGRRLARRTGGGATVRVSPTADPAADLTSPSLAAFAADVRLALGITPPSSRSRPRSPA</sequence>
<dbReference type="GO" id="GO:0046872">
    <property type="term" value="F:metal ion binding"/>
    <property type="evidence" value="ECO:0007669"/>
    <property type="project" value="UniProtKB-KW"/>
</dbReference>
<evidence type="ECO:0000256" key="2">
    <source>
        <dbReference type="ARBA" id="ARBA00005628"/>
    </source>
</evidence>
<evidence type="ECO:0000256" key="1">
    <source>
        <dbReference type="ARBA" id="ARBA00004496"/>
    </source>
</evidence>
<dbReference type="AlphaFoldDB" id="A0A1G6K6A5"/>
<evidence type="ECO:0000256" key="6">
    <source>
        <dbReference type="ARBA" id="ARBA00023277"/>
    </source>
</evidence>
<comment type="subcellular location">
    <subcellularLocation>
        <location evidence="1">Cytoplasm</location>
    </subcellularLocation>
</comment>
<accession>A0A1G6K6A5</accession>
<evidence type="ECO:0000256" key="7">
    <source>
        <dbReference type="ARBA" id="ARBA00031828"/>
    </source>
</evidence>
<dbReference type="PANTHER" id="PTHR42891">
    <property type="entry name" value="D-GLYCERO-BETA-D-MANNO-HEPTOSE-1,7-BISPHOSPHATE 7-PHOSPHATASE"/>
    <property type="match status" value="1"/>
</dbReference>
<dbReference type="STRING" id="993073.AS029_08030"/>
<dbReference type="GO" id="GO:0016791">
    <property type="term" value="F:phosphatase activity"/>
    <property type="evidence" value="ECO:0007669"/>
    <property type="project" value="InterPro"/>
</dbReference>
<keyword evidence="5" id="KW-0378">Hydrolase</keyword>
<evidence type="ECO:0000256" key="5">
    <source>
        <dbReference type="ARBA" id="ARBA00022801"/>
    </source>
</evidence>
<dbReference type="GO" id="GO:0005975">
    <property type="term" value="P:carbohydrate metabolic process"/>
    <property type="evidence" value="ECO:0007669"/>
    <property type="project" value="InterPro"/>
</dbReference>
<dbReference type="EMBL" id="FMYG01000004">
    <property type="protein sequence ID" value="SDC26602.1"/>
    <property type="molecule type" value="Genomic_DNA"/>
</dbReference>
<dbReference type="Proteomes" id="UP000183203">
    <property type="component" value="Unassembled WGS sequence"/>
</dbReference>
<dbReference type="NCBIfam" id="TIGR01656">
    <property type="entry name" value="Histidinol-ppas"/>
    <property type="match status" value="1"/>
</dbReference>